<dbReference type="Gene3D" id="1.20.1280.50">
    <property type="match status" value="1"/>
</dbReference>
<dbReference type="InParanoid" id="D3BUY6"/>
<dbReference type="Pfam" id="PF05725">
    <property type="entry name" value="FNIP"/>
    <property type="match status" value="1"/>
</dbReference>
<reference evidence="3 4" key="1">
    <citation type="journal article" date="2011" name="Genome Res.">
        <title>Phylogeny-wide analysis of social amoeba genomes highlights ancient origins for complex intercellular communication.</title>
        <authorList>
            <person name="Heidel A.J."/>
            <person name="Lawal H.M."/>
            <person name="Felder M."/>
            <person name="Schilde C."/>
            <person name="Helps N.R."/>
            <person name="Tunggal B."/>
            <person name="Rivero F."/>
            <person name="John U."/>
            <person name="Schleicher M."/>
            <person name="Eichinger L."/>
            <person name="Platzer M."/>
            <person name="Noegel A.A."/>
            <person name="Schaap P."/>
            <person name="Gloeckner G."/>
        </authorList>
    </citation>
    <scope>NUCLEOTIDE SEQUENCE [LARGE SCALE GENOMIC DNA]</scope>
    <source>
        <strain evidence="4">ATCC 26659 / Pp 5 / PN500</strain>
    </source>
</reference>
<feature type="compositionally biased region" description="Low complexity" evidence="1">
    <location>
        <begin position="8"/>
        <end position="53"/>
    </location>
</feature>
<dbReference type="InterPro" id="IPR008615">
    <property type="entry name" value="FNIP"/>
</dbReference>
<dbReference type="Proteomes" id="UP000001396">
    <property type="component" value="Unassembled WGS sequence"/>
</dbReference>
<accession>D3BUY6</accession>
<dbReference type="GeneID" id="31367426"/>
<gene>
    <name evidence="3" type="ORF">PPL_11958</name>
</gene>
<feature type="region of interest" description="Disordered" evidence="1">
    <location>
        <begin position="1"/>
        <end position="61"/>
    </location>
</feature>
<name>D3BUY6_HETP5</name>
<dbReference type="EMBL" id="ADBJ01000060">
    <property type="protein sequence ID" value="EFA74924.1"/>
    <property type="molecule type" value="Genomic_DNA"/>
</dbReference>
<evidence type="ECO:0000256" key="1">
    <source>
        <dbReference type="SAM" id="MobiDB-lite"/>
    </source>
</evidence>
<evidence type="ECO:0000259" key="2">
    <source>
        <dbReference type="Pfam" id="PF18511"/>
    </source>
</evidence>
<proteinExistence type="predicted"/>
<sequence length="320" mass="36190">MVDPADQPSDTTTTTTTTTTSSTTPTDPTTRAGDLSMSDLESNNNNNSIQSTSILFPDITPTNTRPDPLPSDLFQSTLAASKIPISSAIASGQPDNKHTPIILILYFRNTVLIILMESCSNQIDKIVVNLSHLILNKIICYLDQNIDRICFSLVCKRWFNDRDKYLIFNTDNIFITHNHKQFKLPPFNNTFNKSIQSKTDCSLYIGLNNFAREHDFYYDKYTDLKSIPSYISMISLPGEISDREYFYQLLLESQSVTTLFNESLVKGSLPPSLEVVSFLNFFNQEIQADVLPEGLLVLYLYNSEYQFEFQPGVFPSSSSP</sequence>
<keyword evidence="4" id="KW-1185">Reference proteome</keyword>
<evidence type="ECO:0000313" key="4">
    <source>
        <dbReference type="Proteomes" id="UP000001396"/>
    </source>
</evidence>
<dbReference type="InterPro" id="IPR041567">
    <property type="entry name" value="COI1_F-box"/>
</dbReference>
<protein>
    <recommendedName>
        <fullName evidence="2">COI1 F-box domain-containing protein</fullName>
    </recommendedName>
</protein>
<comment type="caution">
    <text evidence="3">The sequence shown here is derived from an EMBL/GenBank/DDBJ whole genome shotgun (WGS) entry which is preliminary data.</text>
</comment>
<feature type="domain" description="COI1 F-box" evidence="2">
    <location>
        <begin position="130"/>
        <end position="160"/>
    </location>
</feature>
<dbReference type="Pfam" id="PF18511">
    <property type="entry name" value="F-box_5"/>
    <property type="match status" value="1"/>
</dbReference>
<dbReference type="AlphaFoldDB" id="D3BUY6"/>
<dbReference type="RefSeq" id="XP_020427058.1">
    <property type="nucleotide sequence ID" value="XM_020582704.1"/>
</dbReference>
<evidence type="ECO:0000313" key="3">
    <source>
        <dbReference type="EMBL" id="EFA74924.1"/>
    </source>
</evidence>
<organism evidence="3 4">
    <name type="scientific">Heterostelium pallidum (strain ATCC 26659 / Pp 5 / PN500)</name>
    <name type="common">Cellular slime mold</name>
    <name type="synonym">Polysphondylium pallidum</name>
    <dbReference type="NCBI Taxonomy" id="670386"/>
    <lineage>
        <taxon>Eukaryota</taxon>
        <taxon>Amoebozoa</taxon>
        <taxon>Evosea</taxon>
        <taxon>Eumycetozoa</taxon>
        <taxon>Dictyostelia</taxon>
        <taxon>Acytosteliales</taxon>
        <taxon>Acytosteliaceae</taxon>
        <taxon>Heterostelium</taxon>
    </lineage>
</organism>